<dbReference type="Pfam" id="PF17919">
    <property type="entry name" value="RT_RNaseH_2"/>
    <property type="match status" value="1"/>
</dbReference>
<reference evidence="4" key="1">
    <citation type="submission" date="2025-08" db="UniProtKB">
        <authorList>
            <consortium name="RefSeq"/>
        </authorList>
    </citation>
    <scope>IDENTIFICATION</scope>
    <source>
        <tissue evidence="4">Leaves</tissue>
    </source>
</reference>
<organism evidence="3 4">
    <name type="scientific">Coffea arabica</name>
    <name type="common">Arabian coffee</name>
    <dbReference type="NCBI Taxonomy" id="13443"/>
    <lineage>
        <taxon>Eukaryota</taxon>
        <taxon>Viridiplantae</taxon>
        <taxon>Streptophyta</taxon>
        <taxon>Embryophyta</taxon>
        <taxon>Tracheophyta</taxon>
        <taxon>Spermatophyta</taxon>
        <taxon>Magnoliopsida</taxon>
        <taxon>eudicotyledons</taxon>
        <taxon>Gunneridae</taxon>
        <taxon>Pentapetalae</taxon>
        <taxon>asterids</taxon>
        <taxon>lamiids</taxon>
        <taxon>Gentianales</taxon>
        <taxon>Rubiaceae</taxon>
        <taxon>Ixoroideae</taxon>
        <taxon>Gardenieae complex</taxon>
        <taxon>Bertiereae - Coffeeae clade</taxon>
        <taxon>Coffeeae</taxon>
        <taxon>Coffea</taxon>
    </lineage>
</organism>
<evidence type="ECO:0000313" key="3">
    <source>
        <dbReference type="Proteomes" id="UP001652660"/>
    </source>
</evidence>
<dbReference type="CDD" id="cd01647">
    <property type="entry name" value="RT_LTR"/>
    <property type="match status" value="1"/>
</dbReference>
<protein>
    <recommendedName>
        <fullName evidence="2">Reverse transcriptase domain-containing protein</fullName>
    </recommendedName>
</protein>
<dbReference type="SUPFAM" id="SSF56672">
    <property type="entry name" value="DNA/RNA polymerases"/>
    <property type="match status" value="1"/>
</dbReference>
<gene>
    <name evidence="4" type="primary">LOC140037809</name>
</gene>
<dbReference type="Gene3D" id="2.40.70.10">
    <property type="entry name" value="Acid Proteases"/>
    <property type="match status" value="1"/>
</dbReference>
<dbReference type="Proteomes" id="UP001652660">
    <property type="component" value="Chromosome 3c"/>
</dbReference>
<dbReference type="PANTHER" id="PTHR24559:SF450">
    <property type="entry name" value="RNA-DIRECTED DNA POLYMERASE HOMOLOG"/>
    <property type="match status" value="1"/>
</dbReference>
<dbReference type="Gene3D" id="3.10.10.10">
    <property type="entry name" value="HIV Type 1 Reverse Transcriptase, subunit A, domain 1"/>
    <property type="match status" value="1"/>
</dbReference>
<feature type="region of interest" description="Disordered" evidence="1">
    <location>
        <begin position="83"/>
        <end position="112"/>
    </location>
</feature>
<dbReference type="InterPro" id="IPR043128">
    <property type="entry name" value="Rev_trsase/Diguanyl_cyclase"/>
</dbReference>
<name>A0ABM4X4S4_COFAR</name>
<evidence type="ECO:0000259" key="2">
    <source>
        <dbReference type="PROSITE" id="PS50878"/>
    </source>
</evidence>
<dbReference type="RefSeq" id="XP_071939043.1">
    <property type="nucleotide sequence ID" value="XM_072082942.1"/>
</dbReference>
<dbReference type="PANTHER" id="PTHR24559">
    <property type="entry name" value="TRANSPOSON TY3-I GAG-POL POLYPROTEIN"/>
    <property type="match status" value="1"/>
</dbReference>
<dbReference type="InterPro" id="IPR021109">
    <property type="entry name" value="Peptidase_aspartic_dom_sf"/>
</dbReference>
<dbReference type="InterPro" id="IPR041577">
    <property type="entry name" value="RT_RNaseH_2"/>
</dbReference>
<dbReference type="PROSITE" id="PS50878">
    <property type="entry name" value="RT_POL"/>
    <property type="match status" value="1"/>
</dbReference>
<proteinExistence type="predicted"/>
<dbReference type="InterPro" id="IPR053134">
    <property type="entry name" value="RNA-dir_DNA_polymerase"/>
</dbReference>
<dbReference type="InterPro" id="IPR000477">
    <property type="entry name" value="RT_dom"/>
</dbReference>
<dbReference type="Pfam" id="PF08284">
    <property type="entry name" value="RVP_2"/>
    <property type="match status" value="1"/>
</dbReference>
<dbReference type="Gene3D" id="3.30.70.270">
    <property type="match status" value="2"/>
</dbReference>
<sequence>MAEGTKMKGFEESLKKQDARIKAILESSTIERQALEEKMESNYVDMKALVEANSVELKEEMKNFMATMSAQFNTFMRNLQGEKGILGQSPNSSERHPNQMLRKSPEGSNPFLGEKSRFPIGVPKLEFPSFGEGQQMDVVELHLEGKVDLWYQSFKKDRGVVQWVDFGSELCIRFGDIGGEDVVEEFNKLYQDLSVLAYQEKFEELRVVVMEKIKPAVKKHMPQTLQVAFEKARWQEQYLSIILKQTKAPMKVPPPISSGNKHTHPNDLSHKKPATQVFENSIKKDSPPSYKRISPTEFQYRKDHNLCFRCGEKFFPGHIYKNRGIHLVLADEEGLLDTEVDEEEGEIIEYQGNKSGKDGTKGHDLSILLDGRSTDCFIRSAIAQLHLDSVHDHKPFKVRIADGKELTCNQWIPNMKWKMQGHNFTQDVYVLDLEPYDLILGVDWMKHYSPMTFDFKELTLSFDKEGETVLLQGDSHTAKVRMRQGTAAQRYPHMQKSEIERQVKNLLQSGIIQPSNSPFPSLALLVKKKDRSWRLCIDYRQLNNLTVNDKFPIPIIDDLLDELYNAKIFSKIDLRSGYHQIRMNPSDVPKTAFRTHSGLYEYLVMPFGLTNAPATFQALMNSIFEPFIRKFVFVFFDDILVYSSDLNSHLKHLSLVLNILRTHSLYAKMSKCSFGQDKIEYLGHIVIVEGVSADPAKVEAMLSWLVPDNIKALRGFLGMTGYYRRFVKSYGKIAKPLTKLLKKDSFVLSGVATSAFEQLKVAMTQAPVLALPNFSMPFMLEIDASQTAMGTVLISKGDY</sequence>
<keyword evidence="3" id="KW-1185">Reference proteome</keyword>
<dbReference type="InterPro" id="IPR043502">
    <property type="entry name" value="DNA/RNA_pol_sf"/>
</dbReference>
<dbReference type="CDD" id="cd00303">
    <property type="entry name" value="retropepsin_like"/>
    <property type="match status" value="1"/>
</dbReference>
<accession>A0ABM4X4S4</accession>
<dbReference type="Pfam" id="PF00078">
    <property type="entry name" value="RVT_1"/>
    <property type="match status" value="1"/>
</dbReference>
<evidence type="ECO:0000313" key="4">
    <source>
        <dbReference type="RefSeq" id="XP_071939043.1"/>
    </source>
</evidence>
<dbReference type="GeneID" id="140037809"/>
<feature type="domain" description="Reverse transcriptase" evidence="2">
    <location>
        <begin position="507"/>
        <end position="686"/>
    </location>
</feature>
<evidence type="ECO:0000256" key="1">
    <source>
        <dbReference type="SAM" id="MobiDB-lite"/>
    </source>
</evidence>